<sequence length="161" mass="17464">MSFVPTPPNLTPASDQRYGFPEGASSPMQAGLVNQLNMNATQTKLAKMGGKRQRHTKRGGDGGTGIGMPKTVVVPQFASSGPPVSPNDANASSVGGNIARIGGLNDATNDGYARHPPQLGGKRKSRKSRHTKKHKRKSRHTKKHRNTKKHNRSRKSLRKRN</sequence>
<organism evidence="2">
    <name type="scientific">viral metagenome</name>
    <dbReference type="NCBI Taxonomy" id="1070528"/>
    <lineage>
        <taxon>unclassified sequences</taxon>
        <taxon>metagenomes</taxon>
        <taxon>organismal metagenomes</taxon>
    </lineage>
</organism>
<dbReference type="EMBL" id="MN739949">
    <property type="protein sequence ID" value="QHT79436.1"/>
    <property type="molecule type" value="Genomic_DNA"/>
</dbReference>
<accession>A0A6C0HH50</accession>
<proteinExistence type="predicted"/>
<protein>
    <submittedName>
        <fullName evidence="2">Uncharacterized protein</fullName>
    </submittedName>
</protein>
<feature type="compositionally biased region" description="Pro residues" evidence="1">
    <location>
        <begin position="1"/>
        <end position="10"/>
    </location>
</feature>
<evidence type="ECO:0000256" key="1">
    <source>
        <dbReference type="SAM" id="MobiDB-lite"/>
    </source>
</evidence>
<feature type="compositionally biased region" description="Basic residues" evidence="1">
    <location>
        <begin position="121"/>
        <end position="161"/>
    </location>
</feature>
<dbReference type="AlphaFoldDB" id="A0A6C0HH50"/>
<name>A0A6C0HH50_9ZZZZ</name>
<reference evidence="2" key="1">
    <citation type="journal article" date="2020" name="Nature">
        <title>Giant virus diversity and host interactions through global metagenomics.</title>
        <authorList>
            <person name="Schulz F."/>
            <person name="Roux S."/>
            <person name="Paez-Espino D."/>
            <person name="Jungbluth S."/>
            <person name="Walsh D.A."/>
            <person name="Denef V.J."/>
            <person name="McMahon K.D."/>
            <person name="Konstantinidis K.T."/>
            <person name="Eloe-Fadrosh E.A."/>
            <person name="Kyrpides N.C."/>
            <person name="Woyke T."/>
        </authorList>
    </citation>
    <scope>NUCLEOTIDE SEQUENCE</scope>
    <source>
        <strain evidence="2">GVMAG-M-3300023184-101</strain>
    </source>
</reference>
<feature type="region of interest" description="Disordered" evidence="1">
    <location>
        <begin position="45"/>
        <end position="161"/>
    </location>
</feature>
<feature type="region of interest" description="Disordered" evidence="1">
    <location>
        <begin position="1"/>
        <end position="28"/>
    </location>
</feature>
<evidence type="ECO:0000313" key="2">
    <source>
        <dbReference type="EMBL" id="QHT79436.1"/>
    </source>
</evidence>